<dbReference type="SUPFAM" id="SSF47413">
    <property type="entry name" value="lambda repressor-like DNA-binding domains"/>
    <property type="match status" value="1"/>
</dbReference>
<dbReference type="SUPFAM" id="SSF51182">
    <property type="entry name" value="RmlC-like cupins"/>
    <property type="match status" value="1"/>
</dbReference>
<feature type="domain" description="HTH cro/C1-type" evidence="2">
    <location>
        <begin position="13"/>
        <end position="67"/>
    </location>
</feature>
<dbReference type="InterPro" id="IPR011051">
    <property type="entry name" value="RmlC_Cupin_sf"/>
</dbReference>
<dbReference type="KEGG" id="tact:SG35_012045"/>
<reference evidence="3 4" key="2">
    <citation type="journal article" date="2022" name="Mar. Drugs">
        <title>Bioassay-Guided Fractionation Leads to the Detection of Cholic Acid Generated by the Rare Thalassomonas sp.</title>
        <authorList>
            <person name="Pheiffer F."/>
            <person name="Schneider Y.K."/>
            <person name="Hansen E.H."/>
            <person name="Andersen J.H."/>
            <person name="Isaksson J."/>
            <person name="Busche T."/>
            <person name="R C."/>
            <person name="Kalinowski J."/>
            <person name="Zyl L.V."/>
            <person name="Trindade M."/>
        </authorList>
    </citation>
    <scope>NUCLEOTIDE SEQUENCE [LARGE SCALE GENOMIC DNA]</scope>
    <source>
        <strain evidence="3 4">A5K-106</strain>
    </source>
</reference>
<gene>
    <name evidence="3" type="ORF">SG35_012045</name>
</gene>
<sequence>MQQDPSKDIALRIKYERESRGWSLAELAKRSDVSKAMISKIERQETSPTAALLGRLCGAFQLSLSTLLARAEQQQQRLLRQHQQAVWQDPQSGYIRTQISLAMDSPLELTKIELPPGAEVAFPAASVVFLRQVIWILQGCLSFVEGEALHHLHPGDSFTLGEPSGHVFRNDSQRPCEYLVAVVRQ</sequence>
<dbReference type="InterPro" id="IPR010982">
    <property type="entry name" value="Lambda_DNA-bd_dom_sf"/>
</dbReference>
<dbReference type="AlphaFoldDB" id="A0AAF0C6B5"/>
<dbReference type="Gene3D" id="1.10.260.40">
    <property type="entry name" value="lambda repressor-like DNA-binding domains"/>
    <property type="match status" value="1"/>
</dbReference>
<dbReference type="CDD" id="cd00093">
    <property type="entry name" value="HTH_XRE"/>
    <property type="match status" value="1"/>
</dbReference>
<evidence type="ECO:0000313" key="4">
    <source>
        <dbReference type="Proteomes" id="UP000032568"/>
    </source>
</evidence>
<protein>
    <submittedName>
        <fullName evidence="3">Helix-turn-helix transcriptional regulator</fullName>
    </submittedName>
</protein>
<organism evidence="3 4">
    <name type="scientific">Thalassomonas actiniarum</name>
    <dbReference type="NCBI Taxonomy" id="485447"/>
    <lineage>
        <taxon>Bacteria</taxon>
        <taxon>Pseudomonadati</taxon>
        <taxon>Pseudomonadota</taxon>
        <taxon>Gammaproteobacteria</taxon>
        <taxon>Alteromonadales</taxon>
        <taxon>Colwelliaceae</taxon>
        <taxon>Thalassomonas</taxon>
    </lineage>
</organism>
<dbReference type="GO" id="GO:0005829">
    <property type="term" value="C:cytosol"/>
    <property type="evidence" value="ECO:0007669"/>
    <property type="project" value="TreeGrafter"/>
</dbReference>
<dbReference type="Gene3D" id="2.60.120.10">
    <property type="entry name" value="Jelly Rolls"/>
    <property type="match status" value="1"/>
</dbReference>
<dbReference type="InterPro" id="IPR014710">
    <property type="entry name" value="RmlC-like_jellyroll"/>
</dbReference>
<dbReference type="SMART" id="SM00530">
    <property type="entry name" value="HTH_XRE"/>
    <property type="match status" value="1"/>
</dbReference>
<dbReference type="GO" id="GO:0003677">
    <property type="term" value="F:DNA binding"/>
    <property type="evidence" value="ECO:0007669"/>
    <property type="project" value="UniProtKB-KW"/>
</dbReference>
<evidence type="ECO:0000313" key="3">
    <source>
        <dbReference type="EMBL" id="WDE01860.1"/>
    </source>
</evidence>
<name>A0AAF0C6B5_9GAMM</name>
<dbReference type="EMBL" id="CP059735">
    <property type="protein sequence ID" value="WDE01860.1"/>
    <property type="molecule type" value="Genomic_DNA"/>
</dbReference>
<keyword evidence="4" id="KW-1185">Reference proteome</keyword>
<reference evidence="3 4" key="1">
    <citation type="journal article" date="2015" name="Genome Announc.">
        <title>Draft Genome Sequences of Marine Isolates of Thalassomonas viridans and Thalassomonas actiniarum.</title>
        <authorList>
            <person name="Olonade I."/>
            <person name="van Zyl L.J."/>
            <person name="Trindade M."/>
        </authorList>
    </citation>
    <scope>NUCLEOTIDE SEQUENCE [LARGE SCALE GENOMIC DNA]</scope>
    <source>
        <strain evidence="3 4">A5K-106</strain>
    </source>
</reference>
<dbReference type="Pfam" id="PF01381">
    <property type="entry name" value="HTH_3"/>
    <property type="match status" value="1"/>
</dbReference>
<proteinExistence type="predicted"/>
<evidence type="ECO:0000259" key="2">
    <source>
        <dbReference type="PROSITE" id="PS50943"/>
    </source>
</evidence>
<dbReference type="Proteomes" id="UP000032568">
    <property type="component" value="Chromosome"/>
</dbReference>
<dbReference type="PANTHER" id="PTHR46797:SF10">
    <property type="entry name" value="BLR1115 PROTEIN"/>
    <property type="match status" value="1"/>
</dbReference>
<dbReference type="PANTHER" id="PTHR46797">
    <property type="entry name" value="HTH-TYPE TRANSCRIPTIONAL REGULATOR"/>
    <property type="match status" value="1"/>
</dbReference>
<dbReference type="CDD" id="cd02209">
    <property type="entry name" value="cupin_XRE_C"/>
    <property type="match status" value="1"/>
</dbReference>
<keyword evidence="1" id="KW-0238">DNA-binding</keyword>
<dbReference type="PROSITE" id="PS50943">
    <property type="entry name" value="HTH_CROC1"/>
    <property type="match status" value="1"/>
</dbReference>
<evidence type="ECO:0000256" key="1">
    <source>
        <dbReference type="ARBA" id="ARBA00023125"/>
    </source>
</evidence>
<dbReference type="InterPro" id="IPR001387">
    <property type="entry name" value="Cro/C1-type_HTH"/>
</dbReference>
<dbReference type="InterPro" id="IPR050807">
    <property type="entry name" value="TransReg_Diox_bact_type"/>
</dbReference>
<dbReference type="GO" id="GO:0003700">
    <property type="term" value="F:DNA-binding transcription factor activity"/>
    <property type="evidence" value="ECO:0007669"/>
    <property type="project" value="TreeGrafter"/>
</dbReference>
<accession>A0AAF0C6B5</accession>